<evidence type="ECO:0000313" key="1">
    <source>
        <dbReference type="EMBL" id="KLN53395.1"/>
    </source>
</evidence>
<dbReference type="GO" id="GO:0047436">
    <property type="term" value="F:arylmalonate decarboxylase activity"/>
    <property type="evidence" value="ECO:0007669"/>
    <property type="project" value="UniProtKB-EC"/>
</dbReference>
<dbReference type="AlphaFoldDB" id="A0A0H2M8R4"/>
<dbReference type="EC" id="4.1.1.76" evidence="1"/>
<dbReference type="PIRSF" id="PIRSF015736">
    <property type="entry name" value="MI"/>
    <property type="match status" value="1"/>
</dbReference>
<dbReference type="Gene3D" id="3.40.50.12500">
    <property type="match status" value="1"/>
</dbReference>
<dbReference type="RefSeq" id="WP_047786826.1">
    <property type="nucleotide sequence ID" value="NZ_JZWI01000035.1"/>
</dbReference>
<proteinExistence type="predicted"/>
<dbReference type="PATRIC" id="fig|34073.19.peg.5692"/>
<keyword evidence="1" id="KW-0456">Lyase</keyword>
<organism evidence="1 2">
    <name type="scientific">Variovorax paradoxus</name>
    <dbReference type="NCBI Taxonomy" id="34073"/>
    <lineage>
        <taxon>Bacteria</taxon>
        <taxon>Pseudomonadati</taxon>
        <taxon>Pseudomonadota</taxon>
        <taxon>Betaproteobacteria</taxon>
        <taxon>Burkholderiales</taxon>
        <taxon>Comamonadaceae</taxon>
        <taxon>Variovorax</taxon>
    </lineage>
</organism>
<protein>
    <submittedName>
        <fullName evidence="1">Arylmalonate decarboxylase</fullName>
        <ecNumber evidence="1">4.1.1.76</ecNumber>
    </submittedName>
</protein>
<gene>
    <name evidence="1" type="ORF">VPARA_55610</name>
</gene>
<sequence length="259" mass="27991">MNHTATLGEKNYTILPFAMDEGVMARAAIGLVVLETDQTIEHEWRQIMMLPGVAYFEARLPSPADIGLASLARMEAHITPATRLIVPDVELDVVAFGCTSGSIVIGEDKVFKQIRDARPGVACTTPITAAMAGLHALGVHRTALITPYVHSINEVFRQHIEAGGIEVPRIGTFNHANDSEVARIDRASLRAAILAAGAASDVDAVFVACTSLRMADLTREVEQELGKPVVSSNCAMAWHALRLAEVRDSLPRFGRLFEV</sequence>
<accession>A0A0H2M8R4</accession>
<name>A0A0H2M8R4_VARPD</name>
<evidence type="ECO:0000313" key="2">
    <source>
        <dbReference type="Proteomes" id="UP000035170"/>
    </source>
</evidence>
<dbReference type="Pfam" id="PF17645">
    <property type="entry name" value="Amdase"/>
    <property type="match status" value="1"/>
</dbReference>
<dbReference type="InterPro" id="IPR053714">
    <property type="entry name" value="Iso_Racemase_Enz_sf"/>
</dbReference>
<comment type="caution">
    <text evidence="1">The sequence shown here is derived from an EMBL/GenBank/DDBJ whole genome shotgun (WGS) entry which is preliminary data.</text>
</comment>
<dbReference type="PANTHER" id="PTHR40267">
    <property type="entry name" value="BLR3294 PROTEIN"/>
    <property type="match status" value="1"/>
</dbReference>
<dbReference type="InterPro" id="IPR026286">
    <property type="entry name" value="MaiA/AMDase"/>
</dbReference>
<dbReference type="Proteomes" id="UP000035170">
    <property type="component" value="Unassembled WGS sequence"/>
</dbReference>
<dbReference type="EMBL" id="JZWI01000035">
    <property type="protein sequence ID" value="KLN53395.1"/>
    <property type="molecule type" value="Genomic_DNA"/>
</dbReference>
<keyword evidence="2" id="KW-1185">Reference proteome</keyword>
<dbReference type="PANTHER" id="PTHR40267:SF1">
    <property type="entry name" value="BLR3294 PROTEIN"/>
    <property type="match status" value="1"/>
</dbReference>
<reference evidence="1 2" key="1">
    <citation type="submission" date="2015-03" db="EMBL/GenBank/DDBJ databases">
        <title>Genome sequence of Variovorax paradoxus TBEA6.</title>
        <authorList>
            <person name="Poehlein A."/>
            <person name="Schuldes J."/>
            <person name="Wuebbeler J.H."/>
            <person name="Hiessl S."/>
            <person name="Steinbuechel A."/>
            <person name="Daniel R."/>
        </authorList>
    </citation>
    <scope>NUCLEOTIDE SEQUENCE [LARGE SCALE GENOMIC DNA]</scope>
    <source>
        <strain evidence="1 2">TBEA6</strain>
    </source>
</reference>